<dbReference type="GO" id="GO:0016301">
    <property type="term" value="F:kinase activity"/>
    <property type="evidence" value="ECO:0007669"/>
    <property type="project" value="UniProtKB-KW"/>
</dbReference>
<keyword evidence="5" id="KW-1133">Transmembrane helix</keyword>
<feature type="domain" description="SteA-like C-terminal" evidence="6">
    <location>
        <begin position="333"/>
        <end position="384"/>
    </location>
</feature>
<dbReference type="NCBIfam" id="NF040608">
    <property type="entry name" value="division_SteA"/>
    <property type="match status" value="1"/>
</dbReference>
<organism evidence="7">
    <name type="scientific">Actinomyces timonensis</name>
    <dbReference type="NCBI Taxonomy" id="1288391"/>
    <lineage>
        <taxon>Bacteria</taxon>
        <taxon>Bacillati</taxon>
        <taxon>Actinomycetota</taxon>
        <taxon>Actinomycetes</taxon>
        <taxon>Actinomycetales</taxon>
        <taxon>Actinomycetaceae</taxon>
        <taxon>Actinomyces</taxon>
    </lineage>
</organism>
<keyword evidence="2" id="KW-0547">Nucleotide-binding</keyword>
<dbReference type="RefSeq" id="WP_366180009.1">
    <property type="nucleotide sequence ID" value="NZ_CP159989.1"/>
</dbReference>
<evidence type="ECO:0000259" key="6">
    <source>
        <dbReference type="Pfam" id="PF12555"/>
    </source>
</evidence>
<dbReference type="SUPFAM" id="SSF63999">
    <property type="entry name" value="Thiamin pyrophosphokinase, catalytic domain"/>
    <property type="match status" value="1"/>
</dbReference>
<keyword evidence="3" id="KW-0418">Kinase</keyword>
<dbReference type="InterPro" id="IPR022215">
    <property type="entry name" value="SteA-like_C"/>
</dbReference>
<protein>
    <submittedName>
        <fullName evidence="7">Cytokinetic ring protein SteA</fullName>
    </submittedName>
</protein>
<evidence type="ECO:0000313" key="7">
    <source>
        <dbReference type="EMBL" id="XCP81753.1"/>
    </source>
</evidence>
<keyword evidence="1" id="KW-0808">Transferase</keyword>
<dbReference type="GO" id="GO:0004788">
    <property type="term" value="F:thiamine diphosphokinase activity"/>
    <property type="evidence" value="ECO:0007669"/>
    <property type="project" value="InterPro"/>
</dbReference>
<reference evidence="7" key="1">
    <citation type="submission" date="2024-05" db="EMBL/GenBank/DDBJ databases">
        <title>Draft genome assemblies of 36 bacteria isolated from hibernating arctic ground squirrels.</title>
        <authorList>
            <person name="McKee H."/>
            <person name="Mullen L."/>
            <person name="Drown D.M."/>
            <person name="Duddleston K.N."/>
        </authorList>
    </citation>
    <scope>NUCLEOTIDE SEQUENCE</scope>
    <source>
        <strain evidence="7">AR004</strain>
    </source>
</reference>
<sequence>MRLQFRKRLSPDDRPVGVVRVDARTKDLVKRLNPGDIAVIDHSDLDRVAAESLVEKRPAAVLNASPSVSGRYPNLGPGILVDAGIPLIDGLGADIMRLREGDRITVADGAVRLEGEGAIVAEGTVQTPASVEASMEAAKEGLAVQLEAFAANTMEYMKRERDLLLNGIGMPEIRTSMAGKHVLVVVRGYSYKEDLKALRSYIRDCKPVIIGVDGGADAVIEAGFKPTMIVGDMDSVSDKALRSGAEIVVHAYRDGRAPGLARVEALGVDHVVFSATGTSEDIAMLMADEADAELIVALGTHATLLEFLDKGRAGMSSTFLTRLKVGGRLIDAKGVSRLYRTRISSWHLFFLAVAGLLALWAALQSTPAGQTFLGLFGATWDDFINFLRSLVGLSPRTPSL</sequence>
<dbReference type="EMBL" id="CP159989">
    <property type="protein sequence ID" value="XCP81753.1"/>
    <property type="molecule type" value="Genomic_DNA"/>
</dbReference>
<keyword evidence="5" id="KW-0812">Transmembrane</keyword>
<evidence type="ECO:0000256" key="2">
    <source>
        <dbReference type="ARBA" id="ARBA00022741"/>
    </source>
</evidence>
<evidence type="ECO:0000256" key="3">
    <source>
        <dbReference type="ARBA" id="ARBA00022777"/>
    </source>
</evidence>
<name>A0AAU8N1T8_9ACTO</name>
<evidence type="ECO:0000256" key="5">
    <source>
        <dbReference type="SAM" id="Phobius"/>
    </source>
</evidence>
<dbReference type="GO" id="GO:0009229">
    <property type="term" value="P:thiamine diphosphate biosynthetic process"/>
    <property type="evidence" value="ECO:0007669"/>
    <property type="project" value="InterPro"/>
</dbReference>
<feature type="transmembrane region" description="Helical" evidence="5">
    <location>
        <begin position="346"/>
        <end position="363"/>
    </location>
</feature>
<dbReference type="AlphaFoldDB" id="A0AAU8N1T8"/>
<accession>A0AAU8N1T8</accession>
<dbReference type="InterPro" id="IPR047795">
    <property type="entry name" value="Put_SteA-like"/>
</dbReference>
<dbReference type="Pfam" id="PF12555">
    <property type="entry name" value="SteA-like_C"/>
    <property type="match status" value="1"/>
</dbReference>
<dbReference type="GO" id="GO:0005524">
    <property type="term" value="F:ATP binding"/>
    <property type="evidence" value="ECO:0007669"/>
    <property type="project" value="UniProtKB-KW"/>
</dbReference>
<dbReference type="InterPro" id="IPR036759">
    <property type="entry name" value="TPK_catalytic_sf"/>
</dbReference>
<keyword evidence="5" id="KW-0472">Membrane</keyword>
<evidence type="ECO:0000256" key="4">
    <source>
        <dbReference type="ARBA" id="ARBA00022840"/>
    </source>
</evidence>
<proteinExistence type="predicted"/>
<keyword evidence="4" id="KW-0067">ATP-binding</keyword>
<gene>
    <name evidence="7" type="primary">steA</name>
    <name evidence="7" type="ORF">ABXS69_06990</name>
</gene>
<evidence type="ECO:0000256" key="1">
    <source>
        <dbReference type="ARBA" id="ARBA00022679"/>
    </source>
</evidence>
<dbReference type="Gene3D" id="3.40.50.10240">
    <property type="entry name" value="Thiamin pyrophosphokinase, catalytic domain"/>
    <property type="match status" value="1"/>
</dbReference>